<evidence type="ECO:0000259" key="10">
    <source>
        <dbReference type="Pfam" id="PF00347"/>
    </source>
</evidence>
<comment type="subunit">
    <text evidence="6">Part of the 50S ribosomal subunit.</text>
</comment>
<dbReference type="HAMAP" id="MF_01365_B">
    <property type="entry name" value="Ribosomal_uL6_B"/>
    <property type="match status" value="1"/>
</dbReference>
<dbReference type="GO" id="GO:0003735">
    <property type="term" value="F:structural constituent of ribosome"/>
    <property type="evidence" value="ECO:0007669"/>
    <property type="project" value="UniProtKB-UniRule"/>
</dbReference>
<keyword evidence="5 6" id="KW-0687">Ribonucleoprotein</keyword>
<evidence type="ECO:0000256" key="9">
    <source>
        <dbReference type="SAM" id="MobiDB-lite"/>
    </source>
</evidence>
<dbReference type="KEGG" id="pdg:BCM40_15395"/>
<dbReference type="PROSITE" id="PS00525">
    <property type="entry name" value="RIBOSOMAL_L6_1"/>
    <property type="match status" value="1"/>
</dbReference>
<gene>
    <name evidence="6" type="primary">rplF</name>
    <name evidence="11" type="ORF">BCM40_15395</name>
</gene>
<dbReference type="GO" id="GO:0002181">
    <property type="term" value="P:cytoplasmic translation"/>
    <property type="evidence" value="ECO:0007669"/>
    <property type="project" value="TreeGrafter"/>
</dbReference>
<dbReference type="InterPro" id="IPR020040">
    <property type="entry name" value="Ribosomal_uL6_a/b-dom"/>
</dbReference>
<dbReference type="RefSeq" id="WP_065527564.1">
    <property type="nucleotide sequence ID" value="NZ_CP016543.2"/>
</dbReference>
<sequence>MSRVGKKPIEVPAGVTITLGDKNSVTVKGPKGELTREFHKDITIALEDNVLTLTRPSDSKDHRTNHGTTRALLANMVTGVSEGFSRTLELVGVGYRAQLQGEKLVLNVGYSHPVEFTPENGVTVEVPANTKVIVKGIDKERVGALASNIRQVRPPEPYKGKGIRYEGEAVRRKEGKTGK</sequence>
<dbReference type="FunFam" id="3.90.930.12:FF:000002">
    <property type="entry name" value="50S ribosomal protein L6"/>
    <property type="match status" value="1"/>
</dbReference>
<dbReference type="SUPFAM" id="SSF56053">
    <property type="entry name" value="Ribosomal protein L6"/>
    <property type="match status" value="2"/>
</dbReference>
<dbReference type="AlphaFoldDB" id="A0A1C7EMR2"/>
<dbReference type="Pfam" id="PF00347">
    <property type="entry name" value="Ribosomal_L6"/>
    <property type="match status" value="2"/>
</dbReference>
<organism evidence="11 12">
    <name type="scientific">Planococcus donghaensis</name>
    <dbReference type="NCBI Taxonomy" id="414778"/>
    <lineage>
        <taxon>Bacteria</taxon>
        <taxon>Bacillati</taxon>
        <taxon>Bacillota</taxon>
        <taxon>Bacilli</taxon>
        <taxon>Bacillales</taxon>
        <taxon>Caryophanaceae</taxon>
        <taxon>Planococcus</taxon>
    </lineage>
</organism>
<evidence type="ECO:0000256" key="2">
    <source>
        <dbReference type="ARBA" id="ARBA00022730"/>
    </source>
</evidence>
<dbReference type="GO" id="GO:0019843">
    <property type="term" value="F:rRNA binding"/>
    <property type="evidence" value="ECO:0007669"/>
    <property type="project" value="UniProtKB-UniRule"/>
</dbReference>
<dbReference type="PRINTS" id="PR00059">
    <property type="entry name" value="RIBOSOMALL6"/>
</dbReference>
<feature type="region of interest" description="Disordered" evidence="9">
    <location>
        <begin position="153"/>
        <end position="179"/>
    </location>
</feature>
<evidence type="ECO:0000256" key="7">
    <source>
        <dbReference type="RuleBase" id="RU003869"/>
    </source>
</evidence>
<dbReference type="FunFam" id="3.90.930.12:FF:000001">
    <property type="entry name" value="50S ribosomal protein L6"/>
    <property type="match status" value="1"/>
</dbReference>
<evidence type="ECO:0000256" key="8">
    <source>
        <dbReference type="RuleBase" id="RU003870"/>
    </source>
</evidence>
<feature type="domain" description="Large ribosomal subunit protein uL6 alpha-beta" evidence="10">
    <location>
        <begin position="11"/>
        <end position="83"/>
    </location>
</feature>
<dbReference type="InterPro" id="IPR000702">
    <property type="entry name" value="Ribosomal_uL6-like"/>
</dbReference>
<evidence type="ECO:0000313" key="12">
    <source>
        <dbReference type="Proteomes" id="UP000092495"/>
    </source>
</evidence>
<dbReference type="InterPro" id="IPR036789">
    <property type="entry name" value="Ribosomal_uL6-like_a/b-dom_sf"/>
</dbReference>
<dbReference type="Gene3D" id="3.90.930.12">
    <property type="entry name" value="Ribosomal protein L6, alpha-beta domain"/>
    <property type="match status" value="2"/>
</dbReference>
<dbReference type="OrthoDB" id="9805007at2"/>
<dbReference type="Proteomes" id="UP000092495">
    <property type="component" value="Chromosome"/>
</dbReference>
<dbReference type="PIRSF" id="PIRSF002162">
    <property type="entry name" value="Ribosomal_L6"/>
    <property type="match status" value="1"/>
</dbReference>
<keyword evidence="12" id="KW-1185">Reference proteome</keyword>
<protein>
    <recommendedName>
        <fullName evidence="6">Large ribosomal subunit protein uL6</fullName>
    </recommendedName>
</protein>
<keyword evidence="3 6" id="KW-0694">RNA-binding</keyword>
<proteinExistence type="inferred from homology"/>
<name>A0A1C7EMR2_9BACL</name>
<dbReference type="InterPro" id="IPR019906">
    <property type="entry name" value="Ribosomal_uL6_bac-type"/>
</dbReference>
<dbReference type="InterPro" id="IPR002358">
    <property type="entry name" value="Ribosomal_uL6_CS"/>
</dbReference>
<accession>A0A1C7EMR2</accession>
<dbReference type="PANTHER" id="PTHR11655">
    <property type="entry name" value="60S/50S RIBOSOMAL PROTEIN L6/L9"/>
    <property type="match status" value="1"/>
</dbReference>
<evidence type="ECO:0000256" key="6">
    <source>
        <dbReference type="HAMAP-Rule" id="MF_01365"/>
    </source>
</evidence>
<keyword evidence="2 6" id="KW-0699">rRNA-binding</keyword>
<evidence type="ECO:0000256" key="5">
    <source>
        <dbReference type="ARBA" id="ARBA00023274"/>
    </source>
</evidence>
<feature type="compositionally biased region" description="Basic and acidic residues" evidence="9">
    <location>
        <begin position="156"/>
        <end position="179"/>
    </location>
</feature>
<evidence type="ECO:0000256" key="1">
    <source>
        <dbReference type="ARBA" id="ARBA00009356"/>
    </source>
</evidence>
<evidence type="ECO:0000313" key="11">
    <source>
        <dbReference type="EMBL" id="ANU24647.1"/>
    </source>
</evidence>
<evidence type="ECO:0000256" key="4">
    <source>
        <dbReference type="ARBA" id="ARBA00022980"/>
    </source>
</evidence>
<feature type="domain" description="Large ribosomal subunit protein uL6 alpha-beta" evidence="10">
    <location>
        <begin position="91"/>
        <end position="165"/>
    </location>
</feature>
<dbReference type="NCBIfam" id="TIGR03654">
    <property type="entry name" value="L6_bact"/>
    <property type="match status" value="1"/>
</dbReference>
<dbReference type="GO" id="GO:0022625">
    <property type="term" value="C:cytosolic large ribosomal subunit"/>
    <property type="evidence" value="ECO:0007669"/>
    <property type="project" value="UniProtKB-UniRule"/>
</dbReference>
<comment type="similarity">
    <text evidence="1 6 7">Belongs to the universal ribosomal protein uL6 family.</text>
</comment>
<comment type="function">
    <text evidence="6 8">This protein binds to the 23S rRNA, and is important in its secondary structure. It is located near the subunit interface in the base of the L7/L12 stalk, and near the tRNA binding site of the peptidyltransferase center.</text>
</comment>
<dbReference type="PANTHER" id="PTHR11655:SF14">
    <property type="entry name" value="LARGE RIBOSOMAL SUBUNIT PROTEIN UL6M"/>
    <property type="match status" value="1"/>
</dbReference>
<evidence type="ECO:0000256" key="3">
    <source>
        <dbReference type="ARBA" id="ARBA00022884"/>
    </source>
</evidence>
<dbReference type="EMBL" id="CP016543">
    <property type="protein sequence ID" value="ANU24647.1"/>
    <property type="molecule type" value="Genomic_DNA"/>
</dbReference>
<reference evidence="11" key="1">
    <citation type="submission" date="2016-10" db="EMBL/GenBank/DDBJ databases">
        <authorList>
            <person name="See-Too W.S."/>
        </authorList>
    </citation>
    <scope>NUCLEOTIDE SEQUENCE</scope>
    <source>
        <strain evidence="11">DSM 22276</strain>
    </source>
</reference>
<dbReference type="STRING" id="414778.BCM40_15395"/>
<keyword evidence="4 6" id="KW-0689">Ribosomal protein</keyword>